<dbReference type="AntiFam" id="ANF00074">
    <property type="entry name" value="Shadow ORF (opposite alaS)"/>
</dbReference>
<name>A0A6J6GVV3_9ZZZZ</name>
<protein>
    <submittedName>
        <fullName evidence="1">Unannotated protein</fullName>
    </submittedName>
</protein>
<reference evidence="1" key="1">
    <citation type="submission" date="2020-05" db="EMBL/GenBank/DDBJ databases">
        <authorList>
            <person name="Chiriac C."/>
            <person name="Salcher M."/>
            <person name="Ghai R."/>
            <person name="Kavagutti S V."/>
        </authorList>
    </citation>
    <scope>NUCLEOTIDE SEQUENCE</scope>
</reference>
<gene>
    <name evidence="1" type="ORF">UFOPK1762_02119</name>
</gene>
<dbReference type="AlphaFoldDB" id="A0A6J6GVV3"/>
<accession>A0A6J6GVV3</accession>
<dbReference type="EMBL" id="CAEZTY010000168">
    <property type="protein sequence ID" value="CAB4603899.1"/>
    <property type="molecule type" value="Genomic_DNA"/>
</dbReference>
<sequence>MRVVEKEGDRTADSRAWTKSIEFCVKQGSARFKCGAEAFLFTRNHGPHKVLLLDEIRVRLTHNLDSCVDECRCHKVGYVEKIRLANSPTNNATQHIAASFVRREDPIAHKEAHRARMLGEDAQRDVGTLPCPEARIGDALCGFDQWREHVGFKNRIDTLQYTKDAFEAGAGIDVLFRQLGVVTIGVTRKLHEDEIPNFEESFVAAGSGPPIGAIGRTLIDINLRTRTTRTGRPSRWAPPIVGIEELDAFGVYANFVAPNIGSFLIAQMAGDPEQFWIDTKEIGDHVPGHRDGFMFEVVTEREVAEHFEKRKMPGIAPDLFKIGILAASANTLLNCGGPTERWLLFAEEVGLERHHSSDSEEKIRIVRNEARRGNNRVASGLEERGECSAQLVRGHRVHDPLSLMTARSNLRFNSAARQAPRNHHQVPAALLRHGRRPLARQHGNLRRLQ</sequence>
<evidence type="ECO:0000313" key="1">
    <source>
        <dbReference type="EMBL" id="CAB4603899.1"/>
    </source>
</evidence>
<proteinExistence type="predicted"/>
<organism evidence="1">
    <name type="scientific">freshwater metagenome</name>
    <dbReference type="NCBI Taxonomy" id="449393"/>
    <lineage>
        <taxon>unclassified sequences</taxon>
        <taxon>metagenomes</taxon>
        <taxon>ecological metagenomes</taxon>
    </lineage>
</organism>